<keyword evidence="5" id="KW-0443">Lipid metabolism</keyword>
<evidence type="ECO:0000313" key="9">
    <source>
        <dbReference type="EMBL" id="BFO16193.1"/>
    </source>
</evidence>
<sequence>MAPPCPRPGRPHRPRRPFRTPPAPAPAAGTDAGKVRSVLLEVVADKTGYPADMLDLTMNVEADLGIDSIKRVEIMGVIQERFHTTTTAGPEQLAELRTLGDIVDFVAGGAASSAPAAAPATGPDAGTVRSVLLEVVADKTGYPADMLDLTMNVEADLGIDSIKRVEIMGVIQERFHTTTTAGPEQLAELRTLGDIVDFVAGTTAQATAPAATGPDADTVRTTLLEVVADKTGYPADMLDLTMNVEADLGIDSIKRVEIMGVIQERFHTTTTAGPEQLAELRTLGDIVDFVAGAGVPRAAGREAASAGAPEDHPPEPESDRPARIGRAQAALVELPASDPLLDAYHPDHGALVVDDGSQLAARLVERLTGTGRRVHTLRLPGVPARSNDVHDHALTGWGTTELAAQTEEIFADRIALVVDVTAQPRAEWAEGTRRLAHSLLLARHVVAPLSAAAEHGRAAFLTATVLDGAFGLTGVAEELAPAGGVAGLVKTLALEAPALFCRAVDLDPALDAATGAALLLDEAADSAPEPVQVGLDGTRRVGLTLAERPLTEELPEVGAPTSDDLLVVTGEARGITATCLLELAERHRPGLLLLGRTRSTRSPTGRTAFPTPG</sequence>
<evidence type="ECO:0000259" key="8">
    <source>
        <dbReference type="PROSITE" id="PS50075"/>
    </source>
</evidence>
<feature type="compositionally biased region" description="Basic residues" evidence="7">
    <location>
        <begin position="9"/>
        <end position="18"/>
    </location>
</feature>
<dbReference type="InterPro" id="IPR036736">
    <property type="entry name" value="ACP-like_sf"/>
</dbReference>
<accession>A0AAT9HFY8</accession>
<dbReference type="PROSITE" id="PS50075">
    <property type="entry name" value="CARRIER"/>
    <property type="match status" value="3"/>
</dbReference>
<organism evidence="9">
    <name type="scientific">Streptomyces haneummycinicus</name>
    <dbReference type="NCBI Taxonomy" id="3074435"/>
    <lineage>
        <taxon>Bacteria</taxon>
        <taxon>Bacillati</taxon>
        <taxon>Actinomycetota</taxon>
        <taxon>Actinomycetes</taxon>
        <taxon>Kitasatosporales</taxon>
        <taxon>Streptomycetaceae</taxon>
        <taxon>Streptomyces</taxon>
    </lineage>
</organism>
<dbReference type="PANTHER" id="PTHR20863:SF76">
    <property type="entry name" value="CARRIER DOMAIN-CONTAINING PROTEIN"/>
    <property type="match status" value="1"/>
</dbReference>
<dbReference type="Gene3D" id="3.40.50.720">
    <property type="entry name" value="NAD(P)-binding Rossmann-like Domain"/>
    <property type="match status" value="1"/>
</dbReference>
<dbReference type="GO" id="GO:0000035">
    <property type="term" value="F:acyl binding"/>
    <property type="evidence" value="ECO:0007669"/>
    <property type="project" value="TreeGrafter"/>
</dbReference>
<evidence type="ECO:0000256" key="3">
    <source>
        <dbReference type="ARBA" id="ARBA00022553"/>
    </source>
</evidence>
<gene>
    <name evidence="9" type="ORF">SHKM778_25810</name>
</gene>
<dbReference type="InterPro" id="IPR003231">
    <property type="entry name" value="ACP"/>
</dbReference>
<proteinExistence type="predicted"/>
<feature type="domain" description="Carrier" evidence="8">
    <location>
        <begin position="123"/>
        <end position="203"/>
    </location>
</feature>
<feature type="region of interest" description="Disordered" evidence="7">
    <location>
        <begin position="300"/>
        <end position="322"/>
    </location>
</feature>
<dbReference type="GO" id="GO:0009245">
    <property type="term" value="P:lipid A biosynthetic process"/>
    <property type="evidence" value="ECO:0007669"/>
    <property type="project" value="TreeGrafter"/>
</dbReference>
<feature type="domain" description="Carrier" evidence="8">
    <location>
        <begin position="214"/>
        <end position="294"/>
    </location>
</feature>
<keyword evidence="4" id="KW-0276">Fatty acid metabolism</keyword>
<dbReference type="GO" id="GO:0016020">
    <property type="term" value="C:membrane"/>
    <property type="evidence" value="ECO:0007669"/>
    <property type="project" value="GOC"/>
</dbReference>
<keyword evidence="6" id="KW-0275">Fatty acid biosynthesis</keyword>
<keyword evidence="3" id="KW-0597">Phosphoprotein</keyword>
<dbReference type="EMBL" id="AP035768">
    <property type="protein sequence ID" value="BFO16193.1"/>
    <property type="molecule type" value="Genomic_DNA"/>
</dbReference>
<feature type="region of interest" description="Disordered" evidence="7">
    <location>
        <begin position="1"/>
        <end position="31"/>
    </location>
</feature>
<evidence type="ECO:0000256" key="7">
    <source>
        <dbReference type="SAM" id="MobiDB-lite"/>
    </source>
</evidence>
<name>A0AAT9HFY8_9ACTN</name>
<dbReference type="AlphaFoldDB" id="A0AAT9HFY8"/>
<keyword evidence="1" id="KW-0596">Phosphopantetheine</keyword>
<protein>
    <recommendedName>
        <fullName evidence="8">Carrier domain-containing protein</fullName>
    </recommendedName>
</protein>
<evidence type="ECO:0000256" key="1">
    <source>
        <dbReference type="ARBA" id="ARBA00022450"/>
    </source>
</evidence>
<dbReference type="GO" id="GO:0000036">
    <property type="term" value="F:acyl carrier activity"/>
    <property type="evidence" value="ECO:0007669"/>
    <property type="project" value="TreeGrafter"/>
</dbReference>
<dbReference type="Pfam" id="PF00550">
    <property type="entry name" value="PP-binding"/>
    <property type="match status" value="3"/>
</dbReference>
<evidence type="ECO:0000256" key="6">
    <source>
        <dbReference type="ARBA" id="ARBA00023160"/>
    </source>
</evidence>
<keyword evidence="2" id="KW-0444">Lipid biosynthesis</keyword>
<feature type="compositionally biased region" description="Basic and acidic residues" evidence="7">
    <location>
        <begin position="309"/>
        <end position="322"/>
    </location>
</feature>
<dbReference type="PANTHER" id="PTHR20863">
    <property type="entry name" value="ACYL CARRIER PROTEIN"/>
    <property type="match status" value="1"/>
</dbReference>
<evidence type="ECO:0000256" key="2">
    <source>
        <dbReference type="ARBA" id="ARBA00022516"/>
    </source>
</evidence>
<dbReference type="InterPro" id="IPR009081">
    <property type="entry name" value="PP-bd_ACP"/>
</dbReference>
<dbReference type="GO" id="GO:0005829">
    <property type="term" value="C:cytosol"/>
    <property type="evidence" value="ECO:0007669"/>
    <property type="project" value="TreeGrafter"/>
</dbReference>
<reference evidence="9" key="1">
    <citation type="submission" date="2024-06" db="EMBL/GenBank/DDBJ databases">
        <authorList>
            <consortium name="consrtm"/>
            <person name="Uemura M."/>
            <person name="Terahara T."/>
        </authorList>
    </citation>
    <scope>NUCLEOTIDE SEQUENCE</scope>
    <source>
        <strain evidence="9">KM77-8</strain>
    </source>
</reference>
<reference evidence="9" key="2">
    <citation type="submission" date="2024-07" db="EMBL/GenBank/DDBJ databases">
        <title>Streptomyces haneummycinica sp. nov., a new antibiotic-producing actinobacterium isolated from marine sediment.</title>
        <authorList>
            <person name="Uemura M."/>
            <person name="Hamada M."/>
            <person name="Hirano S."/>
            <person name="Kobayashi K."/>
            <person name="Ohshiro T."/>
            <person name="Kobayashi T."/>
            <person name="Terahara T."/>
        </authorList>
    </citation>
    <scope>NUCLEOTIDE SEQUENCE</scope>
    <source>
        <strain evidence="9">KM77-8</strain>
    </source>
</reference>
<dbReference type="Gene3D" id="1.10.1200.10">
    <property type="entry name" value="ACP-like"/>
    <property type="match status" value="3"/>
</dbReference>
<feature type="domain" description="Carrier" evidence="8">
    <location>
        <begin position="30"/>
        <end position="110"/>
    </location>
</feature>
<evidence type="ECO:0000256" key="5">
    <source>
        <dbReference type="ARBA" id="ARBA00023098"/>
    </source>
</evidence>
<evidence type="ECO:0000256" key="4">
    <source>
        <dbReference type="ARBA" id="ARBA00022832"/>
    </source>
</evidence>
<dbReference type="SUPFAM" id="SSF47336">
    <property type="entry name" value="ACP-like"/>
    <property type="match status" value="3"/>
</dbReference>